<keyword evidence="3" id="KW-1185">Reference proteome</keyword>
<gene>
    <name evidence="2" type="ORF">A0H81_04700</name>
</gene>
<dbReference type="Pfam" id="PF08641">
    <property type="entry name" value="Mis14"/>
    <property type="match status" value="1"/>
</dbReference>
<evidence type="ECO:0000313" key="3">
    <source>
        <dbReference type="Proteomes" id="UP000092993"/>
    </source>
</evidence>
<evidence type="ECO:0000313" key="2">
    <source>
        <dbReference type="EMBL" id="OBZ75487.1"/>
    </source>
</evidence>
<dbReference type="GO" id="GO:0000070">
    <property type="term" value="P:mitotic sister chromatid segregation"/>
    <property type="evidence" value="ECO:0007669"/>
    <property type="project" value="InterPro"/>
</dbReference>
<organism evidence="2 3">
    <name type="scientific">Grifola frondosa</name>
    <name type="common">Maitake</name>
    <name type="synonym">Polyporus frondosus</name>
    <dbReference type="NCBI Taxonomy" id="5627"/>
    <lineage>
        <taxon>Eukaryota</taxon>
        <taxon>Fungi</taxon>
        <taxon>Dikarya</taxon>
        <taxon>Basidiomycota</taxon>
        <taxon>Agaricomycotina</taxon>
        <taxon>Agaricomycetes</taxon>
        <taxon>Polyporales</taxon>
        <taxon>Grifolaceae</taxon>
        <taxon>Grifola</taxon>
    </lineage>
</organism>
<dbReference type="OMA" id="FDRHIWS"/>
<dbReference type="AlphaFoldDB" id="A0A1C7MFU6"/>
<comment type="caution">
    <text evidence="2">The sequence shown here is derived from an EMBL/GenBank/DDBJ whole genome shotgun (WGS) entry which is preliminary data.</text>
</comment>
<dbReference type="GO" id="GO:0000776">
    <property type="term" value="C:kinetochore"/>
    <property type="evidence" value="ECO:0007669"/>
    <property type="project" value="InterPro"/>
</dbReference>
<evidence type="ECO:0008006" key="4">
    <source>
        <dbReference type="Google" id="ProtNLM"/>
    </source>
</evidence>
<evidence type="ECO:0000256" key="1">
    <source>
        <dbReference type="SAM" id="MobiDB-lite"/>
    </source>
</evidence>
<dbReference type="EMBL" id="LUGG01000004">
    <property type="protein sequence ID" value="OBZ75487.1"/>
    <property type="molecule type" value="Genomic_DNA"/>
</dbReference>
<dbReference type="InterPro" id="IPR013950">
    <property type="entry name" value="Mis14/Nsl1"/>
</dbReference>
<protein>
    <recommendedName>
        <fullName evidence="4">Kinetochore protein mis14</fullName>
    </recommendedName>
</protein>
<reference evidence="2 3" key="1">
    <citation type="submission" date="2016-03" db="EMBL/GenBank/DDBJ databases">
        <title>Whole genome sequencing of Grifola frondosa 9006-11.</title>
        <authorList>
            <person name="Min B."/>
            <person name="Park H."/>
            <person name="Kim J.-G."/>
            <person name="Cho H."/>
            <person name="Oh Y.-L."/>
            <person name="Kong W.-S."/>
            <person name="Choi I.-G."/>
        </authorList>
    </citation>
    <scope>NUCLEOTIDE SEQUENCE [LARGE SCALE GENOMIC DNA]</scope>
    <source>
        <strain evidence="2 3">9006-11</strain>
    </source>
</reference>
<name>A0A1C7MFU6_GRIFR</name>
<sequence length="194" mass="22196">MDAQREDLPRISVETLQDWRRIKANFSSAVFEALDEQLAASRSSLANKEFVDRTFEISRPNIRVNGRNLDELNEDEEEIEPFDEGFDRHIWSLSDQSLKWDEDIAKKRRTIPLQVEELMQGLLEGYKELCNEESASLPDADDAEESGTGDNVTSEALTRIEQVSQQTYAISEELRQVINHIAPAVRIDTERASL</sequence>
<accession>A0A1C7MFU6</accession>
<proteinExistence type="predicted"/>
<dbReference type="Proteomes" id="UP000092993">
    <property type="component" value="Unassembled WGS sequence"/>
</dbReference>
<feature type="region of interest" description="Disordered" evidence="1">
    <location>
        <begin position="134"/>
        <end position="154"/>
    </location>
</feature>
<dbReference type="OrthoDB" id="2135762at2759"/>